<name>A0A8R1HGW9_CAEJA</name>
<sequence length="353" mass="40568">MEVNNILHAKITELEGLLTAEKASNVSLNENLDVLGSALRKQSIMRGVLEETLKNSNNHIANLERQLHEERVSENVQAEIHASFSNLQEDNDNLRAICAELRAQLIDLGKLRGEIILEKANCAILEEELKLKDRKIEHLKWTVEYFQEAENEEPDDHNLETLQIQNADCEPKNIRFKKFEMKDWNSIYDVHGTIFNSLNLKFDADQGFLWDNTFNCFINEHGTSFEVTIFLEAFEVPRHVFMKVQHYNNKLVPIRGFRIDITVLGGDNTEESIDCLAAAELDPAHPCSFVSQKLSPNRLDFQRLQFPRVILDGCSPIASRNEFRLVARLYASLTDDADFLIQSHVSDRFIILM</sequence>
<feature type="coiled-coil region" evidence="1">
    <location>
        <begin position="46"/>
        <end position="104"/>
    </location>
</feature>
<dbReference type="Proteomes" id="UP000005237">
    <property type="component" value="Unassembled WGS sequence"/>
</dbReference>
<protein>
    <submittedName>
        <fullName evidence="2">Uncharacterized protein</fullName>
    </submittedName>
</protein>
<reference evidence="2" key="2">
    <citation type="submission" date="2022-06" db="UniProtKB">
        <authorList>
            <consortium name="EnsemblMetazoa"/>
        </authorList>
    </citation>
    <scope>IDENTIFICATION</scope>
    <source>
        <strain evidence="2">DF5081</strain>
    </source>
</reference>
<accession>A0A8R1HGW9</accession>
<organism evidence="2 3">
    <name type="scientific">Caenorhabditis japonica</name>
    <dbReference type="NCBI Taxonomy" id="281687"/>
    <lineage>
        <taxon>Eukaryota</taxon>
        <taxon>Metazoa</taxon>
        <taxon>Ecdysozoa</taxon>
        <taxon>Nematoda</taxon>
        <taxon>Chromadorea</taxon>
        <taxon>Rhabditida</taxon>
        <taxon>Rhabditina</taxon>
        <taxon>Rhabditomorpha</taxon>
        <taxon>Rhabditoidea</taxon>
        <taxon>Rhabditidae</taxon>
        <taxon>Peloderinae</taxon>
        <taxon>Caenorhabditis</taxon>
    </lineage>
</organism>
<reference evidence="3" key="1">
    <citation type="submission" date="2010-08" db="EMBL/GenBank/DDBJ databases">
        <authorList>
            <consortium name="Caenorhabditis japonica Sequencing Consortium"/>
            <person name="Wilson R.K."/>
        </authorList>
    </citation>
    <scope>NUCLEOTIDE SEQUENCE [LARGE SCALE GENOMIC DNA]</scope>
    <source>
        <strain evidence="3">DF5081</strain>
    </source>
</reference>
<evidence type="ECO:0000313" key="3">
    <source>
        <dbReference type="Proteomes" id="UP000005237"/>
    </source>
</evidence>
<keyword evidence="1" id="KW-0175">Coiled coil</keyword>
<keyword evidence="3" id="KW-1185">Reference proteome</keyword>
<evidence type="ECO:0000313" key="2">
    <source>
        <dbReference type="EnsemblMetazoa" id="CJA01165.1"/>
    </source>
</evidence>
<dbReference type="EnsemblMetazoa" id="CJA01165.1">
    <property type="protein sequence ID" value="CJA01165.1"/>
    <property type="gene ID" value="WBGene00120368"/>
</dbReference>
<proteinExistence type="predicted"/>
<evidence type="ECO:0000256" key="1">
    <source>
        <dbReference type="SAM" id="Coils"/>
    </source>
</evidence>
<dbReference type="AlphaFoldDB" id="A0A8R1HGW9"/>